<evidence type="ECO:0000313" key="1">
    <source>
        <dbReference type="EMBL" id="GIX97642.1"/>
    </source>
</evidence>
<dbReference type="AlphaFoldDB" id="A0AAV4PJW0"/>
<comment type="caution">
    <text evidence="1">The sequence shown here is derived from an EMBL/GenBank/DDBJ whole genome shotgun (WGS) entry which is preliminary data.</text>
</comment>
<organism evidence="1 2">
    <name type="scientific">Caerostris extrusa</name>
    <name type="common">Bark spider</name>
    <name type="synonym">Caerostris bankana</name>
    <dbReference type="NCBI Taxonomy" id="172846"/>
    <lineage>
        <taxon>Eukaryota</taxon>
        <taxon>Metazoa</taxon>
        <taxon>Ecdysozoa</taxon>
        <taxon>Arthropoda</taxon>
        <taxon>Chelicerata</taxon>
        <taxon>Arachnida</taxon>
        <taxon>Araneae</taxon>
        <taxon>Araneomorphae</taxon>
        <taxon>Entelegynae</taxon>
        <taxon>Araneoidea</taxon>
        <taxon>Araneidae</taxon>
        <taxon>Caerostris</taxon>
    </lineage>
</organism>
<protein>
    <submittedName>
        <fullName evidence="1">Uncharacterized protein</fullName>
    </submittedName>
</protein>
<gene>
    <name evidence="1" type="ORF">CEXT_727551</name>
</gene>
<evidence type="ECO:0000313" key="2">
    <source>
        <dbReference type="Proteomes" id="UP001054945"/>
    </source>
</evidence>
<proteinExistence type="predicted"/>
<name>A0AAV4PJW0_CAEEX</name>
<dbReference type="EMBL" id="BPLR01004804">
    <property type="protein sequence ID" value="GIX97642.1"/>
    <property type="molecule type" value="Genomic_DNA"/>
</dbReference>
<keyword evidence="2" id="KW-1185">Reference proteome</keyword>
<dbReference type="Proteomes" id="UP001054945">
    <property type="component" value="Unassembled WGS sequence"/>
</dbReference>
<accession>A0AAV4PJW0</accession>
<reference evidence="1 2" key="1">
    <citation type="submission" date="2021-06" db="EMBL/GenBank/DDBJ databases">
        <title>Caerostris extrusa draft genome.</title>
        <authorList>
            <person name="Kono N."/>
            <person name="Arakawa K."/>
        </authorList>
    </citation>
    <scope>NUCLEOTIDE SEQUENCE [LARGE SCALE GENOMIC DNA]</scope>
</reference>
<sequence length="90" mass="10012">MISPGGYADIAVYLLPCLLKKAFQHLPETVVCHKAVGNTTSLFGVHKFRILLASHFFKVICPKNGRHGSRFRVTHEISQTGGCYTVLRLN</sequence>